<evidence type="ECO:0000313" key="4">
    <source>
        <dbReference type="Proteomes" id="UP000199607"/>
    </source>
</evidence>
<dbReference type="AlphaFoldDB" id="A0A1I4J580"/>
<feature type="transmembrane region" description="Helical" evidence="1">
    <location>
        <begin position="21"/>
        <end position="43"/>
    </location>
</feature>
<dbReference type="STRING" id="553466.SAMN04487950_4379"/>
<keyword evidence="4" id="KW-1185">Reference proteome</keyword>
<dbReference type="SMART" id="SM00014">
    <property type="entry name" value="acidPPc"/>
    <property type="match status" value="1"/>
</dbReference>
<dbReference type="InterPro" id="IPR036938">
    <property type="entry name" value="PAP2/HPO_sf"/>
</dbReference>
<feature type="transmembrane region" description="Helical" evidence="1">
    <location>
        <begin position="186"/>
        <end position="205"/>
    </location>
</feature>
<dbReference type="Proteomes" id="UP000199607">
    <property type="component" value="Unassembled WGS sequence"/>
</dbReference>
<feature type="transmembrane region" description="Helical" evidence="1">
    <location>
        <begin position="211"/>
        <end position="229"/>
    </location>
</feature>
<dbReference type="Pfam" id="PF01569">
    <property type="entry name" value="PAP2"/>
    <property type="match status" value="1"/>
</dbReference>
<feature type="transmembrane region" description="Helical" evidence="1">
    <location>
        <begin position="101"/>
        <end position="118"/>
    </location>
</feature>
<keyword evidence="1" id="KW-1133">Transmembrane helix</keyword>
<dbReference type="InterPro" id="IPR000326">
    <property type="entry name" value="PAP2/HPO"/>
</dbReference>
<feature type="domain" description="Phosphatidic acid phosphatase type 2/haloperoxidase" evidence="2">
    <location>
        <begin position="100"/>
        <end position="226"/>
    </location>
</feature>
<dbReference type="Gene3D" id="1.20.144.10">
    <property type="entry name" value="Phosphatidic acid phosphatase type 2/haloperoxidase"/>
    <property type="match status" value="1"/>
</dbReference>
<dbReference type="EMBL" id="FOTC01000009">
    <property type="protein sequence ID" value="SFL61343.1"/>
    <property type="molecule type" value="Genomic_DNA"/>
</dbReference>
<dbReference type="RefSeq" id="WP_089872438.1">
    <property type="nucleotide sequence ID" value="NZ_FOTC01000009.1"/>
</dbReference>
<feature type="transmembrane region" description="Helical" evidence="1">
    <location>
        <begin position="262"/>
        <end position="279"/>
    </location>
</feature>
<sequence length="342" mass="35461">MSQRERFDSDSVDWTQQHWKAVVGLVTTVFALLVALVLVFEIAVPERGLGLLEGLSVQFGSVLTLAGLVTQVGDPWFLLMAATLVYLLGVERSLVAGLRDGAFVLGVTFSAFSLTDLLKNFFVAPRPPGASTATVPEWLPTALGGAFKSITTGTGYAFPSGHALGTTAVVAALAYTLNVGSRTSRWVAGSVVVVLVTASRVVLGVHFFVDIVAGVVAGLSLFAVAASVGNREPLRVFALGVVLGLLAVVASAMSPAGEVWKAGQWLGASLGAGTAWYVARPSRTLDLRGTILAGVPIAVLWIGIYVMEPPLVVTVVGTALAAATTIATPTLVARLRGFKSSS</sequence>
<gene>
    <name evidence="3" type="ORF">SAMN04487950_4379</name>
</gene>
<feature type="transmembrane region" description="Helical" evidence="1">
    <location>
        <begin position="236"/>
        <end position="256"/>
    </location>
</feature>
<evidence type="ECO:0000259" key="2">
    <source>
        <dbReference type="SMART" id="SM00014"/>
    </source>
</evidence>
<proteinExistence type="predicted"/>
<dbReference type="PANTHER" id="PTHR14969:SF13">
    <property type="entry name" value="AT30094P"/>
    <property type="match status" value="1"/>
</dbReference>
<name>A0A1I4J580_9EURY</name>
<reference evidence="4" key="1">
    <citation type="submission" date="2016-10" db="EMBL/GenBank/DDBJ databases">
        <authorList>
            <person name="Varghese N."/>
            <person name="Submissions S."/>
        </authorList>
    </citation>
    <scope>NUCLEOTIDE SEQUENCE [LARGE SCALE GENOMIC DNA]</scope>
    <source>
        <strain evidence="4">CGMCC 1.7738</strain>
    </source>
</reference>
<keyword evidence="1" id="KW-0472">Membrane</keyword>
<dbReference type="PANTHER" id="PTHR14969">
    <property type="entry name" value="SPHINGOSINE-1-PHOSPHATE PHOSPHOHYDROLASE"/>
    <property type="match status" value="1"/>
</dbReference>
<accession>A0A1I4J580</accession>
<protein>
    <submittedName>
        <fullName evidence="3">PAP2 superfamily protein</fullName>
    </submittedName>
</protein>
<dbReference type="SUPFAM" id="SSF48317">
    <property type="entry name" value="Acid phosphatase/Vanadium-dependent haloperoxidase"/>
    <property type="match status" value="1"/>
</dbReference>
<feature type="transmembrane region" description="Helical" evidence="1">
    <location>
        <begin position="291"/>
        <end position="307"/>
    </location>
</feature>
<feature type="transmembrane region" description="Helical" evidence="1">
    <location>
        <begin position="313"/>
        <end position="333"/>
    </location>
</feature>
<evidence type="ECO:0000256" key="1">
    <source>
        <dbReference type="SAM" id="Phobius"/>
    </source>
</evidence>
<keyword evidence="1" id="KW-0812">Transmembrane</keyword>
<evidence type="ECO:0000313" key="3">
    <source>
        <dbReference type="EMBL" id="SFL61343.1"/>
    </source>
</evidence>
<organism evidence="3 4">
    <name type="scientific">Halogranum rubrum</name>
    <dbReference type="NCBI Taxonomy" id="553466"/>
    <lineage>
        <taxon>Archaea</taxon>
        <taxon>Methanobacteriati</taxon>
        <taxon>Methanobacteriota</taxon>
        <taxon>Stenosarchaea group</taxon>
        <taxon>Halobacteria</taxon>
        <taxon>Halobacteriales</taxon>
        <taxon>Haloferacaceae</taxon>
    </lineage>
</organism>
<feature type="transmembrane region" description="Helical" evidence="1">
    <location>
        <begin position="156"/>
        <end position="177"/>
    </location>
</feature>
<feature type="transmembrane region" description="Helical" evidence="1">
    <location>
        <begin position="63"/>
        <end position="89"/>
    </location>
</feature>